<dbReference type="AlphaFoldDB" id="A0A974PER4"/>
<keyword evidence="3" id="KW-1185">Reference proteome</keyword>
<dbReference type="Proteomes" id="UP000595841">
    <property type="component" value="Chromosome"/>
</dbReference>
<keyword evidence="1" id="KW-0732">Signal</keyword>
<evidence type="ECO:0000313" key="2">
    <source>
        <dbReference type="EMBL" id="QQZ62475.1"/>
    </source>
</evidence>
<protein>
    <submittedName>
        <fullName evidence="2">Uncharacterized protein</fullName>
    </submittedName>
</protein>
<feature type="signal peptide" evidence="1">
    <location>
        <begin position="1"/>
        <end position="23"/>
    </location>
</feature>
<feature type="chain" id="PRO_5037148359" evidence="1">
    <location>
        <begin position="24"/>
        <end position="91"/>
    </location>
</feature>
<organism evidence="2 3">
    <name type="scientific">Paenibacillus sonchi</name>
    <dbReference type="NCBI Taxonomy" id="373687"/>
    <lineage>
        <taxon>Bacteria</taxon>
        <taxon>Bacillati</taxon>
        <taxon>Bacillota</taxon>
        <taxon>Bacilli</taxon>
        <taxon>Bacillales</taxon>
        <taxon>Paenibacillaceae</taxon>
        <taxon>Paenibacillus</taxon>
        <taxon>Paenibacillus sonchi group</taxon>
    </lineage>
</organism>
<evidence type="ECO:0000256" key="1">
    <source>
        <dbReference type="SAM" id="SignalP"/>
    </source>
</evidence>
<reference evidence="2 3" key="1">
    <citation type="submission" date="2021-01" db="EMBL/GenBank/DDBJ databases">
        <title>Whole genome sequence of Paenibacillus sonchi LMG 24727 for comparative genomics.</title>
        <authorList>
            <person name="Lee G."/>
            <person name="Kim M.-J."/>
            <person name="Lim K."/>
            <person name="Shin J.-H."/>
        </authorList>
    </citation>
    <scope>NUCLEOTIDE SEQUENCE [LARGE SCALE GENOMIC DNA]</scope>
    <source>
        <strain evidence="2 3">LMG 24727</strain>
    </source>
</reference>
<dbReference type="RefSeq" id="WP_157771328.1">
    <property type="nucleotide sequence ID" value="NZ_CP068595.1"/>
</dbReference>
<dbReference type="KEGG" id="pson:JI735_07760"/>
<dbReference type="EMBL" id="CP068595">
    <property type="protein sequence ID" value="QQZ62475.1"/>
    <property type="molecule type" value="Genomic_DNA"/>
</dbReference>
<gene>
    <name evidence="2" type="ORF">JI735_07760</name>
</gene>
<name>A0A974PER4_9BACL</name>
<sequence length="91" mass="10472">MKRRVILMLTATMLFLCCGSVSASSEYESYGYTKEELSFRQQFGLNADINKVDSKEHNVMVESKFGVRLTKLEEELLIQRINHQAQKLPLS</sequence>
<proteinExistence type="predicted"/>
<evidence type="ECO:0000313" key="3">
    <source>
        <dbReference type="Proteomes" id="UP000595841"/>
    </source>
</evidence>
<accession>A0A974PER4</accession>